<keyword evidence="6 7" id="KW-0472">Membrane</keyword>
<feature type="transmembrane region" description="Helical" evidence="8">
    <location>
        <begin position="284"/>
        <end position="306"/>
    </location>
</feature>
<evidence type="ECO:0000256" key="6">
    <source>
        <dbReference type="ARBA" id="ARBA00023136"/>
    </source>
</evidence>
<feature type="transmembrane region" description="Helical" evidence="8">
    <location>
        <begin position="421"/>
        <end position="440"/>
    </location>
</feature>
<organism evidence="9 10">
    <name type="scientific">Leucobacter massiliensis</name>
    <dbReference type="NCBI Taxonomy" id="1686285"/>
    <lineage>
        <taxon>Bacteria</taxon>
        <taxon>Bacillati</taxon>
        <taxon>Actinomycetota</taxon>
        <taxon>Actinomycetes</taxon>
        <taxon>Micrococcales</taxon>
        <taxon>Microbacteriaceae</taxon>
        <taxon>Leucobacter</taxon>
    </lineage>
</organism>
<dbReference type="GO" id="GO:0005886">
    <property type="term" value="C:plasma membrane"/>
    <property type="evidence" value="ECO:0007669"/>
    <property type="project" value="TreeGrafter"/>
</dbReference>
<dbReference type="Pfam" id="PF02133">
    <property type="entry name" value="Transp_cyt_pur"/>
    <property type="match status" value="1"/>
</dbReference>
<dbReference type="PANTHER" id="PTHR30569:SF0">
    <property type="entry name" value="CYTOSINE PERMEASE"/>
    <property type="match status" value="1"/>
</dbReference>
<proteinExistence type="inferred from homology"/>
<feature type="transmembrane region" description="Helical" evidence="8">
    <location>
        <begin position="347"/>
        <end position="368"/>
    </location>
</feature>
<protein>
    <submittedName>
        <fullName evidence="9">Purine-cytosine transporter</fullName>
    </submittedName>
</protein>
<dbReference type="GO" id="GO:0015209">
    <property type="term" value="F:cytosine transmembrane transporter activity"/>
    <property type="evidence" value="ECO:0007669"/>
    <property type="project" value="InterPro"/>
</dbReference>
<comment type="similarity">
    <text evidence="2 7">Belongs to the purine-cytosine permease (2.A.39) family.</text>
</comment>
<evidence type="ECO:0000256" key="7">
    <source>
        <dbReference type="PIRNR" id="PIRNR002744"/>
    </source>
</evidence>
<keyword evidence="3 7" id="KW-0813">Transport</keyword>
<dbReference type="RefSeq" id="WP_105805939.1">
    <property type="nucleotide sequence ID" value="NZ_MWZD01000018.1"/>
</dbReference>
<accession>A0A2S9QLW1</accession>
<keyword evidence="10" id="KW-1185">Reference proteome</keyword>
<keyword evidence="4 8" id="KW-0812">Transmembrane</keyword>
<dbReference type="OrthoDB" id="3169878at2"/>
<feature type="transmembrane region" description="Helical" evidence="8">
    <location>
        <begin position="98"/>
        <end position="117"/>
    </location>
</feature>
<evidence type="ECO:0000256" key="3">
    <source>
        <dbReference type="ARBA" id="ARBA00022448"/>
    </source>
</evidence>
<dbReference type="EMBL" id="MWZD01000018">
    <property type="protein sequence ID" value="PRI10589.1"/>
    <property type="molecule type" value="Genomic_DNA"/>
</dbReference>
<reference evidence="9 10" key="1">
    <citation type="journal article" date="2017" name="New Microbes New Infect">
        <title>Genome sequence of 'Leucobacter massiliensis' sp. nov. isolated from human pharynx after travel to the 2014 Hajj.</title>
        <authorList>
            <person name="Leangapichart T."/>
            <person name="Gautret P."/>
            <person name="Nguyen T.T."/>
            <person name="Armstrong N."/>
            <person name="Rolain J.M."/>
        </authorList>
    </citation>
    <scope>NUCLEOTIDE SEQUENCE [LARGE SCALE GENOMIC DNA]</scope>
    <source>
        <strain evidence="9 10">122RC15</strain>
    </source>
</reference>
<dbReference type="PIRSF" id="PIRSF002744">
    <property type="entry name" value="Pur-cyt_permease"/>
    <property type="match status" value="1"/>
</dbReference>
<feature type="transmembrane region" description="Helical" evidence="8">
    <location>
        <begin position="243"/>
        <end position="264"/>
    </location>
</feature>
<evidence type="ECO:0000256" key="8">
    <source>
        <dbReference type="SAM" id="Phobius"/>
    </source>
</evidence>
<feature type="transmembrane region" description="Helical" evidence="8">
    <location>
        <begin position="388"/>
        <end position="415"/>
    </location>
</feature>
<feature type="transmembrane region" description="Helical" evidence="8">
    <location>
        <begin position="56"/>
        <end position="77"/>
    </location>
</feature>
<dbReference type="AlphaFoldDB" id="A0A2S9QLW1"/>
<dbReference type="Proteomes" id="UP000238650">
    <property type="component" value="Unassembled WGS sequence"/>
</dbReference>
<feature type="transmembrane region" description="Helical" evidence="8">
    <location>
        <begin position="169"/>
        <end position="191"/>
    </location>
</feature>
<comment type="subcellular location">
    <subcellularLocation>
        <location evidence="1">Membrane</location>
        <topology evidence="1">Multi-pass membrane protein</topology>
    </subcellularLocation>
</comment>
<evidence type="ECO:0000256" key="5">
    <source>
        <dbReference type="ARBA" id="ARBA00022989"/>
    </source>
</evidence>
<comment type="caution">
    <text evidence="9">The sequence shown here is derived from an EMBL/GenBank/DDBJ whole genome shotgun (WGS) entry which is preliminary data.</text>
</comment>
<sequence>MSTPATMAVNLDGQDDSAGPVRGTQGLLRIAMIWLAANLVVTTLLTGTLFTPGVSFGTATAMIVIGTLIGVLVLVLIGNMGTRTGLPTMALTRGSFGIRGSLLPAAANVVVLMGWSWVQAMLAGVTVNYLVQQATGFSNPILFSVLCQAVVVVLAIFGHTGISRVEPWLALAIIVVMGFVFAAAFGAFAPADFAAIPVDPELGGTPFITLDMVIATAISWTVLSADMNRHAKSSTAGIVGSGIGYTLSTTIAMFLGLVAFSTVLLRGGEAIPFDPAVIVAEFGWPLGIAIFLSVMATNTMVVFGMVTSVVNAQSRWHLKFLPTALVLGAISIAGSTFLGLLNQFTDFLFVISAFFVPVFAIMIADYYLLKRRGYSRQILHERPESRYWYRAGVNWVAVAVWVVGAVLSYVLAYVAPSPVGANIPAFAISFLLYLGAMTLLGRGGRLGLRDPRDAEPAGHLLDGADETSALRLGG</sequence>
<name>A0A2S9QLW1_9MICO</name>
<dbReference type="InterPro" id="IPR001248">
    <property type="entry name" value="Pur-cyt_permease"/>
</dbReference>
<feature type="transmembrane region" description="Helical" evidence="8">
    <location>
        <begin position="27"/>
        <end position="50"/>
    </location>
</feature>
<evidence type="ECO:0000256" key="2">
    <source>
        <dbReference type="ARBA" id="ARBA00008974"/>
    </source>
</evidence>
<keyword evidence="5 8" id="KW-1133">Transmembrane helix</keyword>
<feature type="transmembrane region" description="Helical" evidence="8">
    <location>
        <begin position="137"/>
        <end position="157"/>
    </location>
</feature>
<dbReference type="InterPro" id="IPR030191">
    <property type="entry name" value="CodB"/>
</dbReference>
<feature type="transmembrane region" description="Helical" evidence="8">
    <location>
        <begin position="318"/>
        <end position="341"/>
    </location>
</feature>
<evidence type="ECO:0000256" key="1">
    <source>
        <dbReference type="ARBA" id="ARBA00004141"/>
    </source>
</evidence>
<evidence type="ECO:0000313" key="10">
    <source>
        <dbReference type="Proteomes" id="UP000238650"/>
    </source>
</evidence>
<gene>
    <name evidence="9" type="ORF">B4915_11370</name>
</gene>
<evidence type="ECO:0000313" key="9">
    <source>
        <dbReference type="EMBL" id="PRI10589.1"/>
    </source>
</evidence>
<dbReference type="InterPro" id="IPR026030">
    <property type="entry name" value="Pur-cyt_permease_Fcy2/21/22"/>
</dbReference>
<dbReference type="PANTHER" id="PTHR30569">
    <property type="entry name" value="CYTOSINE TRANSPORTER CODB"/>
    <property type="match status" value="1"/>
</dbReference>
<feature type="transmembrane region" description="Helical" evidence="8">
    <location>
        <begin position="203"/>
        <end position="223"/>
    </location>
</feature>
<evidence type="ECO:0000256" key="4">
    <source>
        <dbReference type="ARBA" id="ARBA00022692"/>
    </source>
</evidence>
<dbReference type="Gene3D" id="1.10.4160.10">
    <property type="entry name" value="Hydantoin permease"/>
    <property type="match status" value="1"/>
</dbReference>